<evidence type="ECO:0000313" key="2">
    <source>
        <dbReference type="Proteomes" id="UP000013261"/>
    </source>
</evidence>
<reference evidence="1 2" key="1">
    <citation type="submission" date="2013-02" db="EMBL/GenBank/DDBJ databases">
        <title>The Genome Sequence of Acinetobacter sp. ANC 4105.</title>
        <authorList>
            <consortium name="The Broad Institute Genome Sequencing Platform"/>
            <consortium name="The Broad Institute Genome Sequencing Center for Infectious Disease"/>
            <person name="Cerqueira G."/>
            <person name="Feldgarden M."/>
            <person name="Courvalin P."/>
            <person name="Perichon B."/>
            <person name="Grillot-Courvalin C."/>
            <person name="Clermont D."/>
            <person name="Rocha E."/>
            <person name="Yoon E.-J."/>
            <person name="Nemec A."/>
            <person name="Walker B."/>
            <person name="Young S.K."/>
            <person name="Zeng Q."/>
            <person name="Gargeya S."/>
            <person name="Fitzgerald M."/>
            <person name="Haas B."/>
            <person name="Abouelleil A."/>
            <person name="Alvarado L."/>
            <person name="Arachchi H.M."/>
            <person name="Berlin A.M."/>
            <person name="Chapman S.B."/>
            <person name="Dewar J."/>
            <person name="Goldberg J."/>
            <person name="Griggs A."/>
            <person name="Gujja S."/>
            <person name="Hansen M."/>
            <person name="Howarth C."/>
            <person name="Imamovic A."/>
            <person name="Larimer J."/>
            <person name="McCowan C."/>
            <person name="Murphy C."/>
            <person name="Neiman D."/>
            <person name="Pearson M."/>
            <person name="Priest M."/>
            <person name="Roberts A."/>
            <person name="Saif S."/>
            <person name="Shea T."/>
            <person name="Sisk P."/>
            <person name="Sykes S."/>
            <person name="Wortman J."/>
            <person name="Nusbaum C."/>
            <person name="Birren B."/>
        </authorList>
    </citation>
    <scope>NUCLEOTIDE SEQUENCE [LARGE SCALE GENOMIC DNA]</scope>
    <source>
        <strain evidence="1 2">ANC 4105</strain>
    </source>
</reference>
<dbReference type="Proteomes" id="UP000013261">
    <property type="component" value="Unassembled WGS sequence"/>
</dbReference>
<evidence type="ECO:0008006" key="3">
    <source>
        <dbReference type="Google" id="ProtNLM"/>
    </source>
</evidence>
<evidence type="ECO:0000313" key="1">
    <source>
        <dbReference type="EMBL" id="ENW93339.1"/>
    </source>
</evidence>
<dbReference type="InterPro" id="IPR009061">
    <property type="entry name" value="DNA-bd_dom_put_sf"/>
</dbReference>
<protein>
    <recommendedName>
        <fullName evidence="3">Helix-turn-helix domain-containing protein</fullName>
    </recommendedName>
</protein>
<dbReference type="eggNOG" id="ENOG5031RUT">
    <property type="taxonomic scope" value="Bacteria"/>
</dbReference>
<name>N9MTR7_9GAMM</name>
<proteinExistence type="predicted"/>
<dbReference type="Gene3D" id="1.10.1660.10">
    <property type="match status" value="1"/>
</dbReference>
<dbReference type="RefSeq" id="WP_005186950.1">
    <property type="nucleotide sequence ID" value="NZ_KB850050.1"/>
</dbReference>
<dbReference type="PATRIC" id="fig|1217703.3.peg.1403"/>
<dbReference type="AlphaFoldDB" id="N9MTR7"/>
<accession>N9MTR7</accession>
<dbReference type="HOGENOM" id="CLU_2230640_0_0_6"/>
<dbReference type="OrthoDB" id="5298532at2"/>
<sequence length="105" mass="11954">MDIAAESQWLPLIYEEMQKLKAQNADLHHEIKELKKKVTPLSLTVDTNEAAFMLGVTCQTIRKWQTEGKMPKLVSKEGQNFAWSRSSIENLVKGINKGGRKRKNA</sequence>
<dbReference type="SUPFAM" id="SSF46955">
    <property type="entry name" value="Putative DNA-binding domain"/>
    <property type="match status" value="1"/>
</dbReference>
<keyword evidence="2" id="KW-1185">Reference proteome</keyword>
<gene>
    <name evidence="1" type="ORF">F904_01463</name>
</gene>
<organism evidence="1 2">
    <name type="scientific">Acinetobacter dispersus</name>
    <dbReference type="NCBI Taxonomy" id="70348"/>
    <lineage>
        <taxon>Bacteria</taxon>
        <taxon>Pseudomonadati</taxon>
        <taxon>Pseudomonadota</taxon>
        <taxon>Gammaproteobacteria</taxon>
        <taxon>Moraxellales</taxon>
        <taxon>Moraxellaceae</taxon>
        <taxon>Acinetobacter</taxon>
    </lineage>
</organism>
<comment type="caution">
    <text evidence="1">The sequence shown here is derived from an EMBL/GenBank/DDBJ whole genome shotgun (WGS) entry which is preliminary data.</text>
</comment>
<dbReference type="EMBL" id="APRL01000012">
    <property type="protein sequence ID" value="ENW93339.1"/>
    <property type="molecule type" value="Genomic_DNA"/>
</dbReference>